<dbReference type="Proteomes" id="UP000824165">
    <property type="component" value="Unassembled WGS sequence"/>
</dbReference>
<feature type="binding site" evidence="1">
    <location>
        <position position="54"/>
    </location>
    <ligand>
        <name>Mg(2+)</name>
        <dbReference type="ChEBI" id="CHEBI:18420"/>
        <label>1</label>
    </ligand>
</feature>
<evidence type="ECO:0000256" key="1">
    <source>
        <dbReference type="PIRSR" id="PIRSR605502-1"/>
    </source>
</evidence>
<dbReference type="InterPro" id="IPR036705">
    <property type="entry name" value="Ribosyl_crysJ1_sf"/>
</dbReference>
<dbReference type="GO" id="GO:0046872">
    <property type="term" value="F:metal ion binding"/>
    <property type="evidence" value="ECO:0007669"/>
    <property type="project" value="UniProtKB-KW"/>
</dbReference>
<keyword evidence="1" id="KW-0460">Magnesium</keyword>
<comment type="caution">
    <text evidence="2">The sequence shown here is derived from an EMBL/GenBank/DDBJ whole genome shotgun (WGS) entry which is preliminary data.</text>
</comment>
<gene>
    <name evidence="2" type="ORF">IAA60_07110</name>
</gene>
<protein>
    <submittedName>
        <fullName evidence="2">ADP-ribosylglycohydrolase family protein</fullName>
    </submittedName>
</protein>
<sequence length="602" mass="67183">MELLNSENYRKKVHGCFAGKTIGGTLGMPFEGDISTREISYYDPVPQKMLPNDDLDIQVINLEILLRTGFPVCRYNLGETWKHHISDFAPDEYGPARSNHKNMIYAPASGTFRNKFTNGMGAAIRSELWACLMPCNPKFAALLAREDASTDHGGDGIYAEMFLAAVESAAFCEKNILKLIDAGLQNIPRDSRLYAAVSDTVRFWDEERNLMKVRGLILNKYYSPNWTDVIINLSFIVLSLLAAEGSFDKAVCGAVSLGYDTDCTGATAGAVMGIINPDIDERWKKPIGDGLVLTSSIINMHEPRSVSEFCETVIAAAAACREYYDQSTAVEFPGDLKRISLAPPWTDNYKAVYDWDENSNESIIMTKPFLARLIYPKSTASYPNTKNIYGLSITNYSPSDAELEISISAPDSWLLNLKDTRVKINAGKTAGIQFELIPQRCEKRCPLNIITVNITSNNMRFSADAGVPVTIPWIAADENGTEKAVESPAPFFEVPDGKYTYKTYIKSPAKKRVRITACGTRPSRLYINGSLKHEHDGKHYVPAFHRDGGSFDTELENGINEITVEFDDYVRGEFFLGFGTLYFCTQWDDSIEYIRREAAFDV</sequence>
<dbReference type="EMBL" id="DVLU01000069">
    <property type="protein sequence ID" value="HIT85655.1"/>
    <property type="molecule type" value="Genomic_DNA"/>
</dbReference>
<dbReference type="AlphaFoldDB" id="A0A9D1H3G2"/>
<feature type="binding site" evidence="1">
    <location>
        <position position="262"/>
    </location>
    <ligand>
        <name>Mg(2+)</name>
        <dbReference type="ChEBI" id="CHEBI:18420"/>
        <label>1</label>
    </ligand>
</feature>
<feature type="binding site" evidence="1">
    <location>
        <position position="260"/>
    </location>
    <ligand>
        <name>Mg(2+)</name>
        <dbReference type="ChEBI" id="CHEBI:18420"/>
        <label>1</label>
    </ligand>
</feature>
<proteinExistence type="predicted"/>
<organism evidence="2 3">
    <name type="scientific">Candidatus Ornithomonoglobus intestinigallinarum</name>
    <dbReference type="NCBI Taxonomy" id="2840894"/>
    <lineage>
        <taxon>Bacteria</taxon>
        <taxon>Bacillati</taxon>
        <taxon>Bacillota</taxon>
        <taxon>Clostridia</taxon>
        <taxon>Candidatus Ornithomonoglobus</taxon>
    </lineage>
</organism>
<comment type="cofactor">
    <cofactor evidence="1">
        <name>Mg(2+)</name>
        <dbReference type="ChEBI" id="CHEBI:18420"/>
    </cofactor>
    <text evidence="1">Binds 2 magnesium ions per subunit.</text>
</comment>
<dbReference type="Gene3D" id="1.10.4080.10">
    <property type="entry name" value="ADP-ribosylation/Crystallin J1"/>
    <property type="match status" value="1"/>
</dbReference>
<name>A0A9D1H3G2_9FIRM</name>
<keyword evidence="1" id="KW-0479">Metal-binding</keyword>
<dbReference type="SUPFAM" id="SSF101478">
    <property type="entry name" value="ADP-ribosylglycohydrolase"/>
    <property type="match status" value="1"/>
</dbReference>
<reference evidence="2" key="1">
    <citation type="submission" date="2020-10" db="EMBL/GenBank/DDBJ databases">
        <authorList>
            <person name="Gilroy R."/>
        </authorList>
    </citation>
    <scope>NUCLEOTIDE SEQUENCE</scope>
    <source>
        <strain evidence="2">CHK181-108</strain>
    </source>
</reference>
<evidence type="ECO:0000313" key="2">
    <source>
        <dbReference type="EMBL" id="HIT85655.1"/>
    </source>
</evidence>
<dbReference type="Pfam" id="PF03747">
    <property type="entry name" value="ADP_ribosyl_GH"/>
    <property type="match status" value="1"/>
</dbReference>
<feature type="binding site" evidence="1">
    <location>
        <position position="53"/>
    </location>
    <ligand>
        <name>Mg(2+)</name>
        <dbReference type="ChEBI" id="CHEBI:18420"/>
        <label>1</label>
    </ligand>
</feature>
<dbReference type="InterPro" id="IPR005502">
    <property type="entry name" value="Ribosyl_crysJ1"/>
</dbReference>
<evidence type="ECO:0000313" key="3">
    <source>
        <dbReference type="Proteomes" id="UP000824165"/>
    </source>
</evidence>
<accession>A0A9D1H3G2</accession>
<reference evidence="2" key="2">
    <citation type="journal article" date="2021" name="PeerJ">
        <title>Extensive microbial diversity within the chicken gut microbiome revealed by metagenomics and culture.</title>
        <authorList>
            <person name="Gilroy R."/>
            <person name="Ravi A."/>
            <person name="Getino M."/>
            <person name="Pursley I."/>
            <person name="Horton D.L."/>
            <person name="Alikhan N.F."/>
            <person name="Baker D."/>
            <person name="Gharbi K."/>
            <person name="Hall N."/>
            <person name="Watson M."/>
            <person name="Adriaenssens E.M."/>
            <person name="Foster-Nyarko E."/>
            <person name="Jarju S."/>
            <person name="Secka A."/>
            <person name="Antonio M."/>
            <person name="Oren A."/>
            <person name="Chaudhuri R.R."/>
            <person name="La Ragione R."/>
            <person name="Hildebrand F."/>
            <person name="Pallen M.J."/>
        </authorList>
    </citation>
    <scope>NUCLEOTIDE SEQUENCE</scope>
    <source>
        <strain evidence="2">CHK181-108</strain>
    </source>
</reference>